<dbReference type="PANTHER" id="PTHR46457:SF1">
    <property type="entry name" value="DNA REPAIR PROTEIN RAD51 HOMOLOG 4"/>
    <property type="match status" value="1"/>
</dbReference>
<dbReference type="Proteomes" id="UP000193218">
    <property type="component" value="Unassembled WGS sequence"/>
</dbReference>
<evidence type="ECO:0000313" key="6">
    <source>
        <dbReference type="Proteomes" id="UP000193218"/>
    </source>
</evidence>
<evidence type="ECO:0000256" key="1">
    <source>
        <dbReference type="ARBA" id="ARBA00004123"/>
    </source>
</evidence>
<dbReference type="GO" id="GO:0000400">
    <property type="term" value="F:four-way junction DNA binding"/>
    <property type="evidence" value="ECO:0007669"/>
    <property type="project" value="TreeGrafter"/>
</dbReference>
<reference evidence="5 6" key="1">
    <citation type="submission" date="2017-03" db="EMBL/GenBank/DDBJ databases">
        <title>Widespread Adenine N6-methylation of Active Genes in Fungi.</title>
        <authorList>
            <consortium name="DOE Joint Genome Institute"/>
            <person name="Mondo S.J."/>
            <person name="Dannebaum R.O."/>
            <person name="Kuo R.C."/>
            <person name="Louie K.B."/>
            <person name="Bewick A.J."/>
            <person name="Labutti K."/>
            <person name="Haridas S."/>
            <person name="Kuo A."/>
            <person name="Salamov A."/>
            <person name="Ahrendt S.R."/>
            <person name="Lau R."/>
            <person name="Bowen B.P."/>
            <person name="Lipzen A."/>
            <person name="Sullivan W."/>
            <person name="Andreopoulos W.B."/>
            <person name="Clum A."/>
            <person name="Lindquist E."/>
            <person name="Daum C."/>
            <person name="Northen T.R."/>
            <person name="Ramamoorthy G."/>
            <person name="Schmitz R.J."/>
            <person name="Gryganskyi A."/>
            <person name="Culley D."/>
            <person name="Magnuson J."/>
            <person name="James T.Y."/>
            <person name="O'Malley M.A."/>
            <person name="Stajich J.E."/>
            <person name="Spatafora J.W."/>
            <person name="Visel A."/>
            <person name="Grigoriev I.V."/>
        </authorList>
    </citation>
    <scope>NUCLEOTIDE SEQUENCE [LARGE SCALE GENOMIC DNA]</scope>
    <source>
        <strain evidence="5 6">NRRL Y-17943</strain>
    </source>
</reference>
<dbReference type="AlphaFoldDB" id="A0A1Y1U876"/>
<dbReference type="GO" id="GO:0000723">
    <property type="term" value="P:telomere maintenance"/>
    <property type="evidence" value="ECO:0007669"/>
    <property type="project" value="TreeGrafter"/>
</dbReference>
<dbReference type="GO" id="GO:0005815">
    <property type="term" value="C:microtubule organizing center"/>
    <property type="evidence" value="ECO:0007669"/>
    <property type="project" value="TreeGrafter"/>
</dbReference>
<evidence type="ECO:0000256" key="3">
    <source>
        <dbReference type="SAM" id="MobiDB-lite"/>
    </source>
</evidence>
<evidence type="ECO:0000256" key="2">
    <source>
        <dbReference type="ARBA" id="ARBA00023242"/>
    </source>
</evidence>
<evidence type="ECO:0000313" key="5">
    <source>
        <dbReference type="EMBL" id="ORX34218.1"/>
    </source>
</evidence>
<gene>
    <name evidence="5" type="ORF">BD324DRAFT_637144</name>
</gene>
<feature type="domain" description="Rad51-like C-terminal" evidence="4">
    <location>
        <begin position="90"/>
        <end position="293"/>
    </location>
</feature>
<dbReference type="GO" id="GO:0033063">
    <property type="term" value="C:Rad51B-Rad51C-Rad51D-XRCC2 complex"/>
    <property type="evidence" value="ECO:0007669"/>
    <property type="project" value="TreeGrafter"/>
</dbReference>
<organism evidence="5 6">
    <name type="scientific">Kockovaella imperatae</name>
    <dbReference type="NCBI Taxonomy" id="4999"/>
    <lineage>
        <taxon>Eukaryota</taxon>
        <taxon>Fungi</taxon>
        <taxon>Dikarya</taxon>
        <taxon>Basidiomycota</taxon>
        <taxon>Agaricomycotina</taxon>
        <taxon>Tremellomycetes</taxon>
        <taxon>Tremellales</taxon>
        <taxon>Cuniculitremaceae</taxon>
        <taxon>Kockovaella</taxon>
    </lineage>
</organism>
<dbReference type="GO" id="GO:0000724">
    <property type="term" value="P:double-strand break repair via homologous recombination"/>
    <property type="evidence" value="ECO:0007669"/>
    <property type="project" value="TreeGrafter"/>
</dbReference>
<dbReference type="RefSeq" id="XP_021868496.1">
    <property type="nucleotide sequence ID" value="XM_022016971.1"/>
</dbReference>
<dbReference type="OrthoDB" id="336321at2759"/>
<dbReference type="STRING" id="4999.A0A1Y1U876"/>
<dbReference type="EMBL" id="NBSH01000015">
    <property type="protein sequence ID" value="ORX34218.1"/>
    <property type="molecule type" value="Genomic_DNA"/>
</dbReference>
<dbReference type="InParanoid" id="A0A1Y1U876"/>
<protein>
    <recommendedName>
        <fullName evidence="4">Rad51-like C-terminal domain-containing protein</fullName>
    </recommendedName>
</protein>
<dbReference type="SUPFAM" id="SSF52540">
    <property type="entry name" value="P-loop containing nucleoside triphosphate hydrolases"/>
    <property type="match status" value="1"/>
</dbReference>
<evidence type="ECO:0000259" key="4">
    <source>
        <dbReference type="Pfam" id="PF08423"/>
    </source>
</evidence>
<dbReference type="GO" id="GO:0005657">
    <property type="term" value="C:replication fork"/>
    <property type="evidence" value="ECO:0007669"/>
    <property type="project" value="TreeGrafter"/>
</dbReference>
<dbReference type="GO" id="GO:0007131">
    <property type="term" value="P:reciprocal meiotic recombination"/>
    <property type="evidence" value="ECO:0007669"/>
    <property type="project" value="TreeGrafter"/>
</dbReference>
<dbReference type="Pfam" id="PF08423">
    <property type="entry name" value="Rad51"/>
    <property type="match status" value="1"/>
</dbReference>
<keyword evidence="6" id="KW-1185">Reference proteome</keyword>
<dbReference type="GO" id="GO:0042148">
    <property type="term" value="P:DNA strand invasion"/>
    <property type="evidence" value="ECO:0007669"/>
    <property type="project" value="TreeGrafter"/>
</dbReference>
<dbReference type="GO" id="GO:0008094">
    <property type="term" value="F:ATP-dependent activity, acting on DNA"/>
    <property type="evidence" value="ECO:0007669"/>
    <property type="project" value="TreeGrafter"/>
</dbReference>
<proteinExistence type="predicted"/>
<feature type="region of interest" description="Disordered" evidence="3">
    <location>
        <begin position="360"/>
        <end position="381"/>
    </location>
</feature>
<dbReference type="InterPro" id="IPR027417">
    <property type="entry name" value="P-loop_NTPase"/>
</dbReference>
<dbReference type="PANTHER" id="PTHR46457">
    <property type="entry name" value="DNA REPAIR PROTEIN RAD51 HOMOLOG 4"/>
    <property type="match status" value="1"/>
</dbReference>
<keyword evidence="2" id="KW-0539">Nucleus</keyword>
<accession>A0A1Y1U876</accession>
<dbReference type="Gene3D" id="3.40.50.300">
    <property type="entry name" value="P-loop containing nucleotide triphosphate hydrolases"/>
    <property type="match status" value="1"/>
</dbReference>
<dbReference type="GeneID" id="33558780"/>
<dbReference type="GO" id="GO:0003697">
    <property type="term" value="F:single-stranded DNA binding"/>
    <property type="evidence" value="ECO:0007669"/>
    <property type="project" value="TreeGrafter"/>
</dbReference>
<name>A0A1Y1U876_9TREE</name>
<dbReference type="InterPro" id="IPR051988">
    <property type="entry name" value="HRR_RAD51_Paralog"/>
</dbReference>
<comment type="subcellular location">
    <subcellularLocation>
        <location evidence="1">Nucleus</location>
    </subcellularLocation>
</comment>
<dbReference type="InterPro" id="IPR013632">
    <property type="entry name" value="Rad51_C"/>
</dbReference>
<comment type="caution">
    <text evidence="5">The sequence shown here is derived from an EMBL/GenBank/DDBJ whole genome shotgun (WGS) entry which is preliminary data.</text>
</comment>
<sequence>MLLKRISGRLPPYLADLIPILETADIRTTENVMFTHESTLNSLFPAIPRHLLDLLRAHCLDATAPSFRDGTESPMAVSSNGVDRVWRGWGPEELDKLLMDWDGIGILEIAGPRRAGKSLLALHAALKVLVKDSQATCVWIDTSGSFDPQRAKSILSLDSTENIEGVLNRLVVMRCFSVEPDMHEAFGKIEASLEDSSENTDQPRVKVIVIDSITNLFKDALMPTTSQGHAAMISLMADLASDLTYKYGLLTMITNSTASALPFNPLSNFSVTTLKPALGTAFTYHSDISLLVQETGKIFGMIDPDERDRVRAAPGLRGVVEVIKSRVTPSGSWAVFETNGVSLLNVVAPSQEDIRTLRMSAGLPTGQQRPLMGPLRETLAP</sequence>